<dbReference type="Proteomes" id="UP000438429">
    <property type="component" value="Unassembled WGS sequence"/>
</dbReference>
<protein>
    <submittedName>
        <fullName evidence="2">Uncharacterized protein</fullName>
    </submittedName>
</protein>
<name>A0A6A4S2C9_SCOMX</name>
<dbReference type="AlphaFoldDB" id="A0A6A4S2C9"/>
<feature type="region of interest" description="Disordered" evidence="1">
    <location>
        <begin position="66"/>
        <end position="85"/>
    </location>
</feature>
<evidence type="ECO:0000256" key="1">
    <source>
        <dbReference type="SAM" id="MobiDB-lite"/>
    </source>
</evidence>
<reference evidence="2 3" key="1">
    <citation type="submission" date="2019-06" db="EMBL/GenBank/DDBJ databases">
        <title>Draft genomes of female and male turbot (Scophthalmus maximus).</title>
        <authorList>
            <person name="Xu H."/>
            <person name="Xu X.-W."/>
            <person name="Shao C."/>
            <person name="Chen S."/>
        </authorList>
    </citation>
    <scope>NUCLEOTIDE SEQUENCE [LARGE SCALE GENOMIC DNA]</scope>
    <source>
        <strain evidence="2">Ysfricsl-2016a</strain>
        <tissue evidence="2">Blood</tissue>
    </source>
</reference>
<accession>A0A6A4S2C9</accession>
<organism evidence="2 3">
    <name type="scientific">Scophthalmus maximus</name>
    <name type="common">Turbot</name>
    <name type="synonym">Psetta maxima</name>
    <dbReference type="NCBI Taxonomy" id="52904"/>
    <lineage>
        <taxon>Eukaryota</taxon>
        <taxon>Metazoa</taxon>
        <taxon>Chordata</taxon>
        <taxon>Craniata</taxon>
        <taxon>Vertebrata</taxon>
        <taxon>Euteleostomi</taxon>
        <taxon>Actinopterygii</taxon>
        <taxon>Neopterygii</taxon>
        <taxon>Teleostei</taxon>
        <taxon>Neoteleostei</taxon>
        <taxon>Acanthomorphata</taxon>
        <taxon>Carangaria</taxon>
        <taxon>Pleuronectiformes</taxon>
        <taxon>Pleuronectoidei</taxon>
        <taxon>Scophthalmidae</taxon>
        <taxon>Scophthalmus</taxon>
    </lineage>
</organism>
<comment type="caution">
    <text evidence="2">The sequence shown here is derived from an EMBL/GenBank/DDBJ whole genome shotgun (WGS) entry which is preliminary data.</text>
</comment>
<evidence type="ECO:0000313" key="3">
    <source>
        <dbReference type="Proteomes" id="UP000438429"/>
    </source>
</evidence>
<evidence type="ECO:0000313" key="2">
    <source>
        <dbReference type="EMBL" id="KAF0025820.1"/>
    </source>
</evidence>
<dbReference type="EMBL" id="VEVO01000020">
    <property type="protein sequence ID" value="KAF0025820.1"/>
    <property type="molecule type" value="Genomic_DNA"/>
</dbReference>
<proteinExistence type="predicted"/>
<gene>
    <name evidence="2" type="ORF">F2P81_022701</name>
</gene>
<sequence>MRRQQPHEFLSPLSVSLLHVGELPQAVRSIKAQDCVLVPPRHRNVKSHRNVKLNKNCFDPEKREFERLEAGQRTDGRTADEEAYE</sequence>